<reference evidence="2 3" key="1">
    <citation type="submission" date="2019-02" db="EMBL/GenBank/DDBJ databases">
        <title>Deep-cultivation of Planctomycetes and their phenomic and genomic characterization uncovers novel biology.</title>
        <authorList>
            <person name="Wiegand S."/>
            <person name="Jogler M."/>
            <person name="Boedeker C."/>
            <person name="Pinto D."/>
            <person name="Vollmers J."/>
            <person name="Rivas-Marin E."/>
            <person name="Kohn T."/>
            <person name="Peeters S.H."/>
            <person name="Heuer A."/>
            <person name="Rast P."/>
            <person name="Oberbeckmann S."/>
            <person name="Bunk B."/>
            <person name="Jeske O."/>
            <person name="Meyerdierks A."/>
            <person name="Storesund J.E."/>
            <person name="Kallscheuer N."/>
            <person name="Luecker S."/>
            <person name="Lage O.M."/>
            <person name="Pohl T."/>
            <person name="Merkel B.J."/>
            <person name="Hornburger P."/>
            <person name="Mueller R.-W."/>
            <person name="Bruemmer F."/>
            <person name="Labrenz M."/>
            <person name="Spormann A.M."/>
            <person name="Op Den Camp H."/>
            <person name="Overmann J."/>
            <person name="Amann R."/>
            <person name="Jetten M.S.M."/>
            <person name="Mascher T."/>
            <person name="Medema M.H."/>
            <person name="Devos D.P."/>
            <person name="Kaster A.-K."/>
            <person name="Ovreas L."/>
            <person name="Rohde M."/>
            <person name="Galperin M.Y."/>
            <person name="Jogler C."/>
        </authorList>
    </citation>
    <scope>NUCLEOTIDE SEQUENCE [LARGE SCALE GENOMIC DNA]</scope>
    <source>
        <strain evidence="2 3">Enr8</strain>
    </source>
</reference>
<keyword evidence="1" id="KW-0472">Membrane</keyword>
<comment type="caution">
    <text evidence="2">The sequence shown here is derived from an EMBL/GenBank/DDBJ whole genome shotgun (WGS) entry which is preliminary data.</text>
</comment>
<sequence length="195" mass="21228">MQFLLRTLGIIVAWFAVAFAIGKANGAAACLLFVGGSAFVAPAFVLNVWIRVAAAIVMATVATDLFGLAFEPLLADDPAETTGEHFMRATPATIVIGALAVTVSSGICWIVVTSYRDFLRRYIDHCRSKASDVVAAKSVEVLSAPCGFVPKTFSRGELHVYNIRHIQHHAARLILRLRLRFDDDIPWLGTGWKEA</sequence>
<feature type="transmembrane region" description="Helical" evidence="1">
    <location>
        <begin position="48"/>
        <end position="70"/>
    </location>
</feature>
<evidence type="ECO:0000313" key="3">
    <source>
        <dbReference type="Proteomes" id="UP000318878"/>
    </source>
</evidence>
<keyword evidence="1" id="KW-1133">Transmembrane helix</keyword>
<dbReference type="OrthoDB" id="5459461at2"/>
<accession>A0A5C5VLB7</accession>
<organism evidence="2 3">
    <name type="scientific">Blastopirellula retiformator</name>
    <dbReference type="NCBI Taxonomy" id="2527970"/>
    <lineage>
        <taxon>Bacteria</taxon>
        <taxon>Pseudomonadati</taxon>
        <taxon>Planctomycetota</taxon>
        <taxon>Planctomycetia</taxon>
        <taxon>Pirellulales</taxon>
        <taxon>Pirellulaceae</taxon>
        <taxon>Blastopirellula</taxon>
    </lineage>
</organism>
<evidence type="ECO:0000256" key="1">
    <source>
        <dbReference type="SAM" id="Phobius"/>
    </source>
</evidence>
<feature type="transmembrane region" description="Helical" evidence="1">
    <location>
        <begin position="90"/>
        <end position="112"/>
    </location>
</feature>
<dbReference type="RefSeq" id="WP_146428756.1">
    <property type="nucleotide sequence ID" value="NZ_SJPF01000001.1"/>
</dbReference>
<protein>
    <submittedName>
        <fullName evidence="2">Uncharacterized protein</fullName>
    </submittedName>
</protein>
<dbReference type="AlphaFoldDB" id="A0A5C5VLB7"/>
<feature type="transmembrane region" description="Helical" evidence="1">
    <location>
        <begin position="12"/>
        <end position="41"/>
    </location>
</feature>
<proteinExistence type="predicted"/>
<evidence type="ECO:0000313" key="2">
    <source>
        <dbReference type="EMBL" id="TWT38512.1"/>
    </source>
</evidence>
<dbReference type="Proteomes" id="UP000318878">
    <property type="component" value="Unassembled WGS sequence"/>
</dbReference>
<gene>
    <name evidence="2" type="ORF">Enr8_02050</name>
</gene>
<name>A0A5C5VLB7_9BACT</name>
<keyword evidence="3" id="KW-1185">Reference proteome</keyword>
<keyword evidence="1" id="KW-0812">Transmembrane</keyword>
<dbReference type="EMBL" id="SJPF01000001">
    <property type="protein sequence ID" value="TWT38512.1"/>
    <property type="molecule type" value="Genomic_DNA"/>
</dbReference>